<feature type="compositionally biased region" description="Basic and acidic residues" evidence="1">
    <location>
        <begin position="1"/>
        <end position="20"/>
    </location>
</feature>
<dbReference type="Proteomes" id="UP000823775">
    <property type="component" value="Unassembled WGS sequence"/>
</dbReference>
<protein>
    <submittedName>
        <fullName evidence="2">Uncharacterized protein</fullName>
    </submittedName>
</protein>
<dbReference type="EMBL" id="JACEIK010013106">
    <property type="protein sequence ID" value="MCE3216359.1"/>
    <property type="molecule type" value="Genomic_DNA"/>
</dbReference>
<gene>
    <name evidence="2" type="ORF">HAX54_006248</name>
</gene>
<comment type="caution">
    <text evidence="2">The sequence shown here is derived from an EMBL/GenBank/DDBJ whole genome shotgun (WGS) entry which is preliminary data.</text>
</comment>
<evidence type="ECO:0000313" key="3">
    <source>
        <dbReference type="Proteomes" id="UP000823775"/>
    </source>
</evidence>
<keyword evidence="3" id="KW-1185">Reference proteome</keyword>
<name>A0ABS8WXZ3_DATST</name>
<evidence type="ECO:0000313" key="2">
    <source>
        <dbReference type="EMBL" id="MCE3216359.1"/>
    </source>
</evidence>
<proteinExistence type="predicted"/>
<sequence length="58" mass="5957">DLSSDEGKEGGDSSPEEKSGKSSAEQGSEFLAKDSSAANEEIEASDASPQSRAELVQP</sequence>
<feature type="non-terminal residue" evidence="2">
    <location>
        <position position="1"/>
    </location>
</feature>
<organism evidence="2 3">
    <name type="scientific">Datura stramonium</name>
    <name type="common">Jimsonweed</name>
    <name type="synonym">Common thornapple</name>
    <dbReference type="NCBI Taxonomy" id="4076"/>
    <lineage>
        <taxon>Eukaryota</taxon>
        <taxon>Viridiplantae</taxon>
        <taxon>Streptophyta</taxon>
        <taxon>Embryophyta</taxon>
        <taxon>Tracheophyta</taxon>
        <taxon>Spermatophyta</taxon>
        <taxon>Magnoliopsida</taxon>
        <taxon>eudicotyledons</taxon>
        <taxon>Gunneridae</taxon>
        <taxon>Pentapetalae</taxon>
        <taxon>asterids</taxon>
        <taxon>lamiids</taxon>
        <taxon>Solanales</taxon>
        <taxon>Solanaceae</taxon>
        <taxon>Solanoideae</taxon>
        <taxon>Datureae</taxon>
        <taxon>Datura</taxon>
    </lineage>
</organism>
<evidence type="ECO:0000256" key="1">
    <source>
        <dbReference type="SAM" id="MobiDB-lite"/>
    </source>
</evidence>
<feature type="region of interest" description="Disordered" evidence="1">
    <location>
        <begin position="1"/>
        <end position="58"/>
    </location>
</feature>
<reference evidence="2 3" key="1">
    <citation type="journal article" date="2021" name="BMC Genomics">
        <title>Datura genome reveals duplications of psychoactive alkaloid biosynthetic genes and high mutation rate following tissue culture.</title>
        <authorList>
            <person name="Rajewski A."/>
            <person name="Carter-House D."/>
            <person name="Stajich J."/>
            <person name="Litt A."/>
        </authorList>
    </citation>
    <scope>NUCLEOTIDE SEQUENCE [LARGE SCALE GENOMIC DNA]</scope>
    <source>
        <strain evidence="2">AR-01</strain>
    </source>
</reference>
<accession>A0ABS8WXZ3</accession>
<feature type="non-terminal residue" evidence="2">
    <location>
        <position position="58"/>
    </location>
</feature>